<dbReference type="RefSeq" id="WP_260906691.1">
    <property type="nucleotide sequence ID" value="NZ_JAOCZP010000010.1"/>
</dbReference>
<proteinExistence type="predicted"/>
<dbReference type="Pfam" id="PF12680">
    <property type="entry name" value="SnoaL_2"/>
    <property type="match status" value="1"/>
</dbReference>
<evidence type="ECO:0000259" key="1">
    <source>
        <dbReference type="Pfam" id="PF12680"/>
    </source>
</evidence>
<dbReference type="Gene3D" id="3.10.450.50">
    <property type="match status" value="1"/>
</dbReference>
<organism evidence="2 3">
    <name type="scientific">Chelativorans salis</name>
    <dbReference type="NCBI Taxonomy" id="2978478"/>
    <lineage>
        <taxon>Bacteria</taxon>
        <taxon>Pseudomonadati</taxon>
        <taxon>Pseudomonadota</taxon>
        <taxon>Alphaproteobacteria</taxon>
        <taxon>Hyphomicrobiales</taxon>
        <taxon>Phyllobacteriaceae</taxon>
        <taxon>Chelativorans</taxon>
    </lineage>
</organism>
<evidence type="ECO:0000313" key="2">
    <source>
        <dbReference type="EMBL" id="MCT7377947.1"/>
    </source>
</evidence>
<dbReference type="Proteomes" id="UP001320831">
    <property type="component" value="Unassembled WGS sequence"/>
</dbReference>
<dbReference type="SUPFAM" id="SSF54427">
    <property type="entry name" value="NTF2-like"/>
    <property type="match status" value="1"/>
</dbReference>
<dbReference type="EMBL" id="JAOCZP010000010">
    <property type="protein sequence ID" value="MCT7377947.1"/>
    <property type="molecule type" value="Genomic_DNA"/>
</dbReference>
<keyword evidence="3" id="KW-1185">Reference proteome</keyword>
<feature type="domain" description="SnoaL-like" evidence="1">
    <location>
        <begin position="26"/>
        <end position="136"/>
    </location>
</feature>
<reference evidence="2 3" key="1">
    <citation type="submission" date="2022-09" db="EMBL/GenBank/DDBJ databases">
        <title>Chelativorans salina sp. nov., a novel slightly halophilic bacterium isolated from a saline lake sediment enrichment.</title>
        <authorList>
            <person name="Gao L."/>
            <person name="Fang B.-Z."/>
            <person name="Li W.-J."/>
        </authorList>
    </citation>
    <scope>NUCLEOTIDE SEQUENCE [LARGE SCALE GENOMIC DNA]</scope>
    <source>
        <strain evidence="2 3">EGI FJ00035</strain>
    </source>
</reference>
<accession>A0ABT2LTT4</accession>
<comment type="caution">
    <text evidence="2">The sequence shown here is derived from an EMBL/GenBank/DDBJ whole genome shotgun (WGS) entry which is preliminary data.</text>
</comment>
<protein>
    <submittedName>
        <fullName evidence="2">Nuclear transport factor 2 family protein</fullName>
    </submittedName>
</protein>
<evidence type="ECO:0000313" key="3">
    <source>
        <dbReference type="Proteomes" id="UP001320831"/>
    </source>
</evidence>
<name>A0ABT2LTT4_9HYPH</name>
<dbReference type="InterPro" id="IPR032710">
    <property type="entry name" value="NTF2-like_dom_sf"/>
</dbReference>
<gene>
    <name evidence="2" type="ORF">N5A92_23290</name>
</gene>
<dbReference type="InterPro" id="IPR037401">
    <property type="entry name" value="SnoaL-like"/>
</dbReference>
<sequence length="174" mass="18802">MPDKSTTTAISAATANSVAEATRPVVQEFLAARLAGDTGRPVALFADEVDWLLAENPTVPWIRPRSTAAECAAQFMELMEHTVPEDARASVDTFLVDGTDAVLMGHVLGTVRATGKSFAGPFALRLTVEDGRITRHHLYENSLSIAEACTREGAARARRAVAQECMYHMTAERT</sequence>